<protein>
    <submittedName>
        <fullName evidence="1">Uncharacterized protein</fullName>
    </submittedName>
</protein>
<keyword evidence="2" id="KW-1185">Reference proteome</keyword>
<dbReference type="AlphaFoldDB" id="A0A0A1YGQ6"/>
<dbReference type="Proteomes" id="UP000030063">
    <property type="component" value="Unassembled WGS sequence"/>
</dbReference>
<evidence type="ECO:0000313" key="1">
    <source>
        <dbReference type="EMBL" id="KFX68178.1"/>
    </source>
</evidence>
<name>A0A0A1YGQ6_9PSED</name>
<comment type="caution">
    <text evidence="1">The sequence shown here is derived from an EMBL/GenBank/DDBJ whole genome shotgun (WGS) entry which is preliminary data.</text>
</comment>
<organism evidence="1 2">
    <name type="scientific">Pseudomonas taeanensis MS-3</name>
    <dbReference type="NCBI Taxonomy" id="1395571"/>
    <lineage>
        <taxon>Bacteria</taxon>
        <taxon>Pseudomonadati</taxon>
        <taxon>Pseudomonadota</taxon>
        <taxon>Gammaproteobacteria</taxon>
        <taxon>Pseudomonadales</taxon>
        <taxon>Pseudomonadaceae</taxon>
        <taxon>Pseudomonas</taxon>
    </lineage>
</organism>
<proteinExistence type="predicted"/>
<dbReference type="STRING" id="1395571.TMS3_0120065"/>
<reference evidence="1 2" key="1">
    <citation type="journal article" date="2014" name="Genome Announc.">
        <title>Draft Genome Sequence of Petroleum Oil-Degrading Marine Bacterium Pseudomonas taeanensis Strain MS-3, Isolated from a Crude Oil-Contaminated Seashore.</title>
        <authorList>
            <person name="Lee S.Y."/>
            <person name="Kim S.H."/>
            <person name="Lee D.G."/>
            <person name="Shin S."/>
            <person name="Yun S.H."/>
            <person name="Choi C.W."/>
            <person name="Chung Y.H."/>
            <person name="Choi J.S."/>
            <person name="Kahng H.Y."/>
            <person name="Kim S.I."/>
        </authorList>
    </citation>
    <scope>NUCLEOTIDE SEQUENCE [LARGE SCALE GENOMIC DNA]</scope>
    <source>
        <strain evidence="1 2">MS-3</strain>
    </source>
</reference>
<accession>A0A0A1YGQ6</accession>
<evidence type="ECO:0000313" key="2">
    <source>
        <dbReference type="Proteomes" id="UP000030063"/>
    </source>
</evidence>
<gene>
    <name evidence="1" type="ORF">TMS3_0120065</name>
</gene>
<sequence length="76" mass="8341">MFDDVMGLMAACANRFNAGVRDGFGTSIANEVLSPIQENITRLRSFSEDYQRQVTVIDGILEEAQDVGTSRGELDV</sequence>
<dbReference type="EMBL" id="AWSQ01000007">
    <property type="protein sequence ID" value="KFX68178.1"/>
    <property type="molecule type" value="Genomic_DNA"/>
</dbReference>